<dbReference type="EMBL" id="AGQV01000001">
    <property type="protein sequence ID" value="EHH68844.1"/>
    <property type="molecule type" value="Genomic_DNA"/>
</dbReference>
<evidence type="ECO:0000256" key="3">
    <source>
        <dbReference type="ARBA" id="ARBA00022741"/>
    </source>
</evidence>
<dbReference type="RefSeq" id="WP_008850302.1">
    <property type="nucleotide sequence ID" value="NZ_AGQV01000001.1"/>
</dbReference>
<keyword evidence="4 8" id="KW-0067">ATP-binding</keyword>
<dbReference type="InterPro" id="IPR003593">
    <property type="entry name" value="AAA+_ATPase"/>
</dbReference>
<dbReference type="PROSITE" id="PS50893">
    <property type="entry name" value="ABC_TRANSPORTER_2"/>
    <property type="match status" value="1"/>
</dbReference>
<dbReference type="GO" id="GO:0005524">
    <property type="term" value="F:ATP binding"/>
    <property type="evidence" value="ECO:0007669"/>
    <property type="project" value="UniProtKB-KW"/>
</dbReference>
<dbReference type="PANTHER" id="PTHR42794:SF1">
    <property type="entry name" value="HEMIN IMPORT ATP-BINDING PROTEIN HMUV"/>
    <property type="match status" value="1"/>
</dbReference>
<dbReference type="PROSITE" id="PS00211">
    <property type="entry name" value="ABC_TRANSPORTER_1"/>
    <property type="match status" value="1"/>
</dbReference>
<dbReference type="OrthoDB" id="9806726at2"/>
<comment type="function">
    <text evidence="6">Part of the ABC transporter complex HmuTUV involved in hemin import. Responsible for energy coupling to the transport system.</text>
</comment>
<gene>
    <name evidence="8" type="ORF">GMO_01510</name>
</gene>
<proteinExistence type="inferred from homology"/>
<dbReference type="SUPFAM" id="SSF52540">
    <property type="entry name" value="P-loop containing nucleoside triphosphate hydrolases"/>
    <property type="match status" value="1"/>
</dbReference>
<dbReference type="Gene3D" id="3.40.50.300">
    <property type="entry name" value="P-loop containing nucleotide triphosphate hydrolases"/>
    <property type="match status" value="1"/>
</dbReference>
<keyword evidence="2" id="KW-0813">Transport</keyword>
<organism evidence="8 9">
    <name type="scientific">Gluconobacter morbifer G707</name>
    <dbReference type="NCBI Taxonomy" id="1088869"/>
    <lineage>
        <taxon>Bacteria</taxon>
        <taxon>Pseudomonadati</taxon>
        <taxon>Pseudomonadota</taxon>
        <taxon>Alphaproteobacteria</taxon>
        <taxon>Acetobacterales</taxon>
        <taxon>Acetobacteraceae</taxon>
        <taxon>Gluconobacter</taxon>
    </lineage>
</organism>
<dbReference type="InterPro" id="IPR027417">
    <property type="entry name" value="P-loop_NTPase"/>
</dbReference>
<accession>G6XF86</accession>
<dbReference type="PATRIC" id="fig|1088869.3.peg.151"/>
<dbReference type="AlphaFoldDB" id="G6XF86"/>
<evidence type="ECO:0000313" key="8">
    <source>
        <dbReference type="EMBL" id="EHH68844.1"/>
    </source>
</evidence>
<protein>
    <submittedName>
        <fullName evidence="8">ABC-type Fe3+-siderophore transport system, ATP-binding protein</fullName>
    </submittedName>
</protein>
<feature type="domain" description="ABC transporter" evidence="7">
    <location>
        <begin position="6"/>
        <end position="242"/>
    </location>
</feature>
<evidence type="ECO:0000313" key="9">
    <source>
        <dbReference type="Proteomes" id="UP000004949"/>
    </source>
</evidence>
<keyword evidence="3" id="KW-0547">Nucleotide-binding</keyword>
<dbReference type="Pfam" id="PF00005">
    <property type="entry name" value="ABC_tran"/>
    <property type="match status" value="1"/>
</dbReference>
<comment type="caution">
    <text evidence="8">The sequence shown here is derived from an EMBL/GenBank/DDBJ whole genome shotgun (WGS) entry which is preliminary data.</text>
</comment>
<evidence type="ECO:0000256" key="1">
    <source>
        <dbReference type="ARBA" id="ARBA00005417"/>
    </source>
</evidence>
<dbReference type="FunFam" id="3.40.50.300:FF:000134">
    <property type="entry name" value="Iron-enterobactin ABC transporter ATP-binding protein"/>
    <property type="match status" value="1"/>
</dbReference>
<evidence type="ECO:0000256" key="4">
    <source>
        <dbReference type="ARBA" id="ARBA00022840"/>
    </source>
</evidence>
<dbReference type="PANTHER" id="PTHR42794">
    <property type="entry name" value="HEMIN IMPORT ATP-BINDING PROTEIN HMUV"/>
    <property type="match status" value="1"/>
</dbReference>
<name>G6XF86_9PROT</name>
<reference evidence="8 9" key="1">
    <citation type="submission" date="2011-10" db="EMBL/GenBank/DDBJ databases">
        <title>Genome sequence of Gluconobacter morbifer G707, isolated from Drosophila gut.</title>
        <authorList>
            <person name="Lee W.-J."/>
            <person name="Kim E.-K."/>
        </authorList>
    </citation>
    <scope>NUCLEOTIDE SEQUENCE [LARGE SCALE GENOMIC DNA]</scope>
    <source>
        <strain evidence="8 9">G707</strain>
    </source>
</reference>
<dbReference type="GO" id="GO:0016887">
    <property type="term" value="F:ATP hydrolysis activity"/>
    <property type="evidence" value="ECO:0007669"/>
    <property type="project" value="InterPro"/>
</dbReference>
<dbReference type="InterPro" id="IPR003439">
    <property type="entry name" value="ABC_transporter-like_ATP-bd"/>
</dbReference>
<evidence type="ECO:0000256" key="6">
    <source>
        <dbReference type="ARBA" id="ARBA00037066"/>
    </source>
</evidence>
<dbReference type="Proteomes" id="UP000004949">
    <property type="component" value="Unassembled WGS sequence"/>
</dbReference>
<sequence length="261" mass="28486">MTAPFLGCQSLGLVRPGRPAVLSGIGLTLDCGELVGLLGLNGAGKSTLMRLLAGLMRPTTGEVWLEGKDMRRISRTAVARRLAYVPQSHAAMFPFSVRRMVELGRLPYSGLYSRLAEADHMAVDRALDRLGLHDLADRSVMELSGGERQRVVLARALAQETRALLLDEPMTGLDYGHQLRLMELLGELAVEGRLILLTSHRPEELYAQASRILILDDGRISADGAPADVVTAAGMSALYDVSLSQVDCGRHRFFRHGEDRT</sequence>
<evidence type="ECO:0000259" key="7">
    <source>
        <dbReference type="PROSITE" id="PS50893"/>
    </source>
</evidence>
<evidence type="ECO:0000256" key="5">
    <source>
        <dbReference type="ARBA" id="ARBA00022967"/>
    </source>
</evidence>
<dbReference type="STRING" id="1088869.GMO_01510"/>
<evidence type="ECO:0000256" key="2">
    <source>
        <dbReference type="ARBA" id="ARBA00022448"/>
    </source>
</evidence>
<dbReference type="SMART" id="SM00382">
    <property type="entry name" value="AAA"/>
    <property type="match status" value="1"/>
</dbReference>
<comment type="similarity">
    <text evidence="1">Belongs to the ABC transporter superfamily.</text>
</comment>
<dbReference type="eggNOG" id="COG1120">
    <property type="taxonomic scope" value="Bacteria"/>
</dbReference>
<keyword evidence="9" id="KW-1185">Reference proteome</keyword>
<dbReference type="InterPro" id="IPR017871">
    <property type="entry name" value="ABC_transporter-like_CS"/>
</dbReference>
<dbReference type="CDD" id="cd03214">
    <property type="entry name" value="ABC_Iron-Siderophores_B12_Hemin"/>
    <property type="match status" value="1"/>
</dbReference>
<keyword evidence="5" id="KW-1278">Translocase</keyword>